<evidence type="ECO:0000313" key="3">
    <source>
        <dbReference type="EMBL" id="KAI5073241.1"/>
    </source>
</evidence>
<dbReference type="GO" id="GO:1990380">
    <property type="term" value="F:K48-linked deubiquitinase activity"/>
    <property type="evidence" value="ECO:0007669"/>
    <property type="project" value="InterPro"/>
</dbReference>
<dbReference type="GO" id="GO:0005829">
    <property type="term" value="C:cytosol"/>
    <property type="evidence" value="ECO:0007669"/>
    <property type="project" value="TreeGrafter"/>
</dbReference>
<proteinExistence type="predicted"/>
<dbReference type="GO" id="GO:0016807">
    <property type="term" value="F:cysteine-type carboxypeptidase activity"/>
    <property type="evidence" value="ECO:0007669"/>
    <property type="project" value="TreeGrafter"/>
</dbReference>
<evidence type="ECO:0000256" key="1">
    <source>
        <dbReference type="SAM" id="MobiDB-lite"/>
    </source>
</evidence>
<dbReference type="EMBL" id="JABFUD020000011">
    <property type="protein sequence ID" value="KAI5073241.1"/>
    <property type="molecule type" value="Genomic_DNA"/>
</dbReference>
<reference evidence="3" key="1">
    <citation type="submission" date="2021-01" db="EMBL/GenBank/DDBJ databases">
        <title>Adiantum capillus-veneris genome.</title>
        <authorList>
            <person name="Fang Y."/>
            <person name="Liao Q."/>
        </authorList>
    </citation>
    <scope>NUCLEOTIDE SEQUENCE</scope>
    <source>
        <strain evidence="3">H3</strain>
        <tissue evidence="3">Leaf</tissue>
    </source>
</reference>
<dbReference type="PANTHER" id="PTHR18063:SF6">
    <property type="entry name" value="UBIQUITIN CARBOXYL-TERMINAL HYDROLASE"/>
    <property type="match status" value="1"/>
</dbReference>
<feature type="domain" description="MINDY deubiquitinase" evidence="2">
    <location>
        <begin position="486"/>
        <end position="591"/>
    </location>
</feature>
<gene>
    <name evidence="3" type="ORF">GOP47_0011254</name>
</gene>
<dbReference type="GO" id="GO:0004843">
    <property type="term" value="F:cysteine-type deubiquitinase activity"/>
    <property type="evidence" value="ECO:0007669"/>
    <property type="project" value="InterPro"/>
</dbReference>
<keyword evidence="4" id="KW-1185">Reference proteome</keyword>
<dbReference type="Pfam" id="PF04424">
    <property type="entry name" value="MINDY_DUB"/>
    <property type="match status" value="2"/>
</dbReference>
<dbReference type="GO" id="GO:0071944">
    <property type="term" value="C:cell periphery"/>
    <property type="evidence" value="ECO:0007669"/>
    <property type="project" value="TreeGrafter"/>
</dbReference>
<protein>
    <recommendedName>
        <fullName evidence="2">MINDY deubiquitinase domain-containing protein</fullName>
    </recommendedName>
</protein>
<feature type="region of interest" description="Disordered" evidence="1">
    <location>
        <begin position="648"/>
        <end position="712"/>
    </location>
</feature>
<feature type="domain" description="MINDY deubiquitinase" evidence="2">
    <location>
        <begin position="22"/>
        <end position="190"/>
    </location>
</feature>
<feature type="non-terminal residue" evidence="3">
    <location>
        <position position="712"/>
    </location>
</feature>
<dbReference type="AlphaFoldDB" id="A0A9D4ZHP2"/>
<dbReference type="Proteomes" id="UP000886520">
    <property type="component" value="Chromosome 11"/>
</dbReference>
<dbReference type="OrthoDB" id="10261212at2759"/>
<evidence type="ECO:0000313" key="4">
    <source>
        <dbReference type="Proteomes" id="UP000886520"/>
    </source>
</evidence>
<feature type="compositionally biased region" description="Polar residues" evidence="1">
    <location>
        <begin position="664"/>
        <end position="712"/>
    </location>
</feature>
<organism evidence="3 4">
    <name type="scientific">Adiantum capillus-veneris</name>
    <name type="common">Maidenhair fern</name>
    <dbReference type="NCBI Taxonomy" id="13818"/>
    <lineage>
        <taxon>Eukaryota</taxon>
        <taxon>Viridiplantae</taxon>
        <taxon>Streptophyta</taxon>
        <taxon>Embryophyta</taxon>
        <taxon>Tracheophyta</taxon>
        <taxon>Polypodiopsida</taxon>
        <taxon>Polypodiidae</taxon>
        <taxon>Polypodiales</taxon>
        <taxon>Pteridineae</taxon>
        <taxon>Pteridaceae</taxon>
        <taxon>Vittarioideae</taxon>
        <taxon>Adiantum</taxon>
    </lineage>
</organism>
<comment type="caution">
    <text evidence="3">The sequence shown here is derived from an EMBL/GenBank/DDBJ whole genome shotgun (WGS) entry which is preliminary data.</text>
</comment>
<dbReference type="PANTHER" id="PTHR18063">
    <property type="entry name" value="NF-E2 INDUCIBLE PROTEIN"/>
    <property type="match status" value="1"/>
</dbReference>
<evidence type="ECO:0000259" key="2">
    <source>
        <dbReference type="Pfam" id="PF04424"/>
    </source>
</evidence>
<dbReference type="InterPro" id="IPR033979">
    <property type="entry name" value="MINDY_domain"/>
</dbReference>
<name>A0A9D4ZHP2_ADICA</name>
<dbReference type="GO" id="GO:0071108">
    <property type="term" value="P:protein K48-linked deubiquitination"/>
    <property type="evidence" value="ECO:0007669"/>
    <property type="project" value="TreeGrafter"/>
</dbReference>
<dbReference type="InterPro" id="IPR007518">
    <property type="entry name" value="MINDY"/>
</dbReference>
<accession>A0A9D4ZHP2</accession>
<feature type="compositionally biased region" description="Low complexity" evidence="1">
    <location>
        <begin position="650"/>
        <end position="663"/>
    </location>
</feature>
<sequence>IYCKVMASTNDANPDAEKDEIVYKTKIVQFLGRSVPIILQNDNGPCPLLAICNVLLLRNNLSLGLDITEVASSRLLSLVAERLIDSNSNIEGKNEEYARNQQQNISDALPLLHHLVTGLDVNVRFRSIHDFEFTPECAVFDLLDIGLVHGWLCDPQDEVTSKILAPHSYNTLVEKLVELQATKAELQAAASTDTVDFAAATTATLGVPSPSRAVLLKTNSFGNQDANNVDDCLQQRGDVESVTAHLQRKGDVEENAQLLEALKISSVDAVSDSEQELKTETCAEDSAGGGVNMWVSATESESSTLRNSKENCCSVPSDIGFETFQHFPRVSENNECNQLDSRGGHGIIVSVEEIIDREGNETQVVSKAAATNSSLPGLDNNGVNTFPAEGQSDSLEFQDRTHSLGDAAVLAKEDDSVQFEAMDRQDFHAVEPEVVGSQTLESVSRPLSYNVDLDASPSSFSASSEPLYEGEAEISAGASGFESREPLYEGEANLAECAGQLGMEEEGAIISSFLKSNATQLSYFGLFCLQEGIKENELCVFFRNNHFSTMFKYKGDLYLLVTDQGYLSQPDIVWEKFDEVHGDTVFVTGTFAPFQAGENSGLWDEQGAIAATADYLSSHQQASSKGTTELGVNNSDFDLAMILQHEEFEQQQQQQQQQQHQQQPRTTPVSARQPQTVDSTMRTDSSRLITGPKKSSYSYKPETKSSSKCAIM</sequence>